<evidence type="ECO:0000313" key="6">
    <source>
        <dbReference type="EMBL" id="WAA12716.1"/>
    </source>
</evidence>
<dbReference type="SUPFAM" id="SSF53850">
    <property type="entry name" value="Periplasmic binding protein-like II"/>
    <property type="match status" value="1"/>
</dbReference>
<dbReference type="InterPro" id="IPR005119">
    <property type="entry name" value="LysR_subst-bd"/>
</dbReference>
<feature type="domain" description="HTH lysR-type" evidence="5">
    <location>
        <begin position="1"/>
        <end position="57"/>
    </location>
</feature>
<dbReference type="PANTHER" id="PTHR30126">
    <property type="entry name" value="HTH-TYPE TRANSCRIPTIONAL REGULATOR"/>
    <property type="match status" value="1"/>
</dbReference>
<dbReference type="PANTHER" id="PTHR30126:SF39">
    <property type="entry name" value="HTH-TYPE TRANSCRIPTIONAL REGULATOR CYSL"/>
    <property type="match status" value="1"/>
</dbReference>
<keyword evidence="4" id="KW-0804">Transcription</keyword>
<dbReference type="GO" id="GO:0003700">
    <property type="term" value="F:DNA-binding transcription factor activity"/>
    <property type="evidence" value="ECO:0007669"/>
    <property type="project" value="InterPro"/>
</dbReference>
<protein>
    <submittedName>
        <fullName evidence="6">LysR family transcriptional regulator</fullName>
    </submittedName>
</protein>
<comment type="similarity">
    <text evidence="1">Belongs to the LysR transcriptional regulatory family.</text>
</comment>
<dbReference type="EMBL" id="CP106877">
    <property type="protein sequence ID" value="WAA12716.1"/>
    <property type="molecule type" value="Genomic_DNA"/>
</dbReference>
<reference evidence="6" key="1">
    <citation type="submission" date="2022-09" db="EMBL/GenBank/DDBJ databases">
        <title>Complete Genomes of Fervidibacillus albus and Fervidibacillus halotolerans isolated from tidal flat sediments.</title>
        <authorList>
            <person name="Kwon K.K."/>
            <person name="Yang S.-H."/>
            <person name="Park M.J."/>
            <person name="Oh H.-M."/>
        </authorList>
    </citation>
    <scope>NUCLEOTIDE SEQUENCE</scope>
    <source>
        <strain evidence="6">MEBiC13594</strain>
    </source>
</reference>
<evidence type="ECO:0000256" key="3">
    <source>
        <dbReference type="ARBA" id="ARBA00023125"/>
    </source>
</evidence>
<sequence>MDQSLQVFVKVVEKGNFSKAAEELHMTQPAVSQHIQSLEREMGVKLLERTNKFVRMNAYGEIVYTYAKEILTLHRKMKRLIEDRNNLPSGDLKIGASYTIGEYVLPSILSKLRQRYPDIRPKIVIGNSEKISNQVAKGQIDVGLIESNHIRKDVIATPFAKDTLHMYISPTHPLAKMNPAPKEALEKVPWIVREKGSGTREVANQLLQLLRLEEVEIMEFGSTQVIKESVEAGLGITVLSEWAVRKEMVLGSLMILPNQYTPFFRTFSIIKPISSFETKAASVFTELVIEEMEGQSD</sequence>
<dbReference type="SUPFAM" id="SSF46785">
    <property type="entry name" value="Winged helix' DNA-binding domain"/>
    <property type="match status" value="1"/>
</dbReference>
<dbReference type="Gene3D" id="1.10.10.10">
    <property type="entry name" value="Winged helix-like DNA-binding domain superfamily/Winged helix DNA-binding domain"/>
    <property type="match status" value="1"/>
</dbReference>
<evidence type="ECO:0000313" key="7">
    <source>
        <dbReference type="Proteomes" id="UP001164726"/>
    </source>
</evidence>
<evidence type="ECO:0000256" key="4">
    <source>
        <dbReference type="ARBA" id="ARBA00023163"/>
    </source>
</evidence>
<dbReference type="KEGG" id="fhl:OE105_00800"/>
<name>A0A9E8M1E5_9BACI</name>
<dbReference type="Proteomes" id="UP001164726">
    <property type="component" value="Chromosome"/>
</dbReference>
<gene>
    <name evidence="6" type="ORF">OE105_00800</name>
</gene>
<dbReference type="PROSITE" id="PS50931">
    <property type="entry name" value="HTH_LYSR"/>
    <property type="match status" value="1"/>
</dbReference>
<accession>A0A9E8M1E5</accession>
<dbReference type="Pfam" id="PF00126">
    <property type="entry name" value="HTH_1"/>
    <property type="match status" value="1"/>
</dbReference>
<evidence type="ECO:0000256" key="1">
    <source>
        <dbReference type="ARBA" id="ARBA00009437"/>
    </source>
</evidence>
<dbReference type="CDD" id="cd08420">
    <property type="entry name" value="PBP2_CysL_like"/>
    <property type="match status" value="1"/>
</dbReference>
<keyword evidence="7" id="KW-1185">Reference proteome</keyword>
<evidence type="ECO:0000259" key="5">
    <source>
        <dbReference type="PROSITE" id="PS50931"/>
    </source>
</evidence>
<dbReference type="PRINTS" id="PR00039">
    <property type="entry name" value="HTHLYSR"/>
</dbReference>
<dbReference type="GO" id="GO:0000976">
    <property type="term" value="F:transcription cis-regulatory region binding"/>
    <property type="evidence" value="ECO:0007669"/>
    <property type="project" value="TreeGrafter"/>
</dbReference>
<evidence type="ECO:0000256" key="2">
    <source>
        <dbReference type="ARBA" id="ARBA00023015"/>
    </source>
</evidence>
<dbReference type="InterPro" id="IPR036390">
    <property type="entry name" value="WH_DNA-bd_sf"/>
</dbReference>
<dbReference type="InterPro" id="IPR036388">
    <property type="entry name" value="WH-like_DNA-bd_sf"/>
</dbReference>
<keyword evidence="3" id="KW-0238">DNA-binding</keyword>
<dbReference type="AlphaFoldDB" id="A0A9E8M1E5"/>
<keyword evidence="2" id="KW-0805">Transcription regulation</keyword>
<dbReference type="InterPro" id="IPR000847">
    <property type="entry name" value="LysR_HTH_N"/>
</dbReference>
<dbReference type="Gene3D" id="3.40.190.10">
    <property type="entry name" value="Periplasmic binding protein-like II"/>
    <property type="match status" value="2"/>
</dbReference>
<dbReference type="Pfam" id="PF03466">
    <property type="entry name" value="LysR_substrate"/>
    <property type="match status" value="1"/>
</dbReference>
<dbReference type="FunFam" id="1.10.10.10:FF:000001">
    <property type="entry name" value="LysR family transcriptional regulator"/>
    <property type="match status" value="1"/>
</dbReference>
<proteinExistence type="inferred from homology"/>
<organism evidence="6 7">
    <name type="scientific">Fervidibacillus halotolerans</name>
    <dbReference type="NCBI Taxonomy" id="2980027"/>
    <lineage>
        <taxon>Bacteria</taxon>
        <taxon>Bacillati</taxon>
        <taxon>Bacillota</taxon>
        <taxon>Bacilli</taxon>
        <taxon>Bacillales</taxon>
        <taxon>Bacillaceae</taxon>
        <taxon>Fervidibacillus</taxon>
    </lineage>
</organism>
<dbReference type="RefSeq" id="WP_275420845.1">
    <property type="nucleotide sequence ID" value="NZ_CP106877.1"/>
</dbReference>